<sequence>MSAPNTTVPAALKPGTIEHRVDAGDCVHRGGYDVLATPSVVRLLEEAAMIAIEPLLASGQSSVGSTVDIVHVRPTLRGQLVTATATVVEVDRRRVATRIEVFDDVERIAHGRHERFVVDEDDFGARLAQKAGHATAAGE</sequence>
<dbReference type="PANTHER" id="PTHR36934">
    <property type="entry name" value="BLR0278 PROTEIN"/>
    <property type="match status" value="1"/>
</dbReference>
<evidence type="ECO:0000259" key="3">
    <source>
        <dbReference type="Pfam" id="PF22636"/>
    </source>
</evidence>
<feature type="domain" description="Fluoroacetyl-CoA-specific thioesterase-like" evidence="3">
    <location>
        <begin position="30"/>
        <end position="120"/>
    </location>
</feature>
<dbReference type="EMBL" id="BSFQ01000032">
    <property type="protein sequence ID" value="GLL14443.1"/>
    <property type="molecule type" value="Genomic_DNA"/>
</dbReference>
<dbReference type="InterPro" id="IPR029069">
    <property type="entry name" value="HotDog_dom_sf"/>
</dbReference>
<feature type="active site" evidence="1">
    <location>
        <position position="45"/>
    </location>
</feature>
<keyword evidence="5" id="KW-1185">Reference proteome</keyword>
<dbReference type="Gene3D" id="3.10.129.10">
    <property type="entry name" value="Hotdog Thioesterase"/>
    <property type="match status" value="1"/>
</dbReference>
<reference evidence="4" key="2">
    <citation type="submission" date="2023-01" db="EMBL/GenBank/DDBJ databases">
        <authorList>
            <person name="Sun Q."/>
            <person name="Evtushenko L."/>
        </authorList>
    </citation>
    <scope>NUCLEOTIDE SEQUENCE</scope>
    <source>
        <strain evidence="4">VKM Ac-1069</strain>
    </source>
</reference>
<comment type="caution">
    <text evidence="4">The sequence shown here is derived from an EMBL/GenBank/DDBJ whole genome shotgun (WGS) entry which is preliminary data.</text>
</comment>
<dbReference type="Proteomes" id="UP001143463">
    <property type="component" value="Unassembled WGS sequence"/>
</dbReference>
<evidence type="ECO:0000313" key="4">
    <source>
        <dbReference type="EMBL" id="GLL14443.1"/>
    </source>
</evidence>
<feature type="active site" evidence="1">
    <location>
        <position position="37"/>
    </location>
</feature>
<proteinExistence type="predicted"/>
<reference evidence="4" key="1">
    <citation type="journal article" date="2014" name="Int. J. Syst. Evol. Microbiol.">
        <title>Complete genome sequence of Corynebacterium casei LMG S-19264T (=DSM 44701T), isolated from a smear-ripened cheese.</title>
        <authorList>
            <consortium name="US DOE Joint Genome Institute (JGI-PGF)"/>
            <person name="Walter F."/>
            <person name="Albersmeier A."/>
            <person name="Kalinowski J."/>
            <person name="Ruckert C."/>
        </authorList>
    </citation>
    <scope>NUCLEOTIDE SEQUENCE</scope>
    <source>
        <strain evidence="4">VKM Ac-1069</strain>
    </source>
</reference>
<dbReference type="AlphaFoldDB" id="A0A9W6NZ40"/>
<feature type="binding site" evidence="2">
    <location>
        <position position="64"/>
    </location>
    <ligand>
        <name>CoA</name>
        <dbReference type="ChEBI" id="CHEBI:57287"/>
    </ligand>
</feature>
<dbReference type="RefSeq" id="WP_051737994.1">
    <property type="nucleotide sequence ID" value="NZ_BAAAUZ010000032.1"/>
</dbReference>
<evidence type="ECO:0000256" key="2">
    <source>
        <dbReference type="PIRSR" id="PIRSR014972-2"/>
    </source>
</evidence>
<dbReference type="Pfam" id="PF22636">
    <property type="entry name" value="FlK"/>
    <property type="match status" value="1"/>
</dbReference>
<protein>
    <recommendedName>
        <fullName evidence="3">Fluoroacetyl-CoA-specific thioesterase-like domain-containing protein</fullName>
    </recommendedName>
</protein>
<dbReference type="InterPro" id="IPR025540">
    <property type="entry name" value="FlK"/>
</dbReference>
<dbReference type="SUPFAM" id="SSF54637">
    <property type="entry name" value="Thioesterase/thiol ester dehydrase-isomerase"/>
    <property type="match status" value="1"/>
</dbReference>
<dbReference type="PANTHER" id="PTHR36934:SF1">
    <property type="entry name" value="THIOESTERASE DOMAIN-CONTAINING PROTEIN"/>
    <property type="match status" value="1"/>
</dbReference>
<gene>
    <name evidence="4" type="ORF">GCM10017577_55900</name>
</gene>
<evidence type="ECO:0000313" key="5">
    <source>
        <dbReference type="Proteomes" id="UP001143463"/>
    </source>
</evidence>
<feature type="binding site" evidence="2">
    <location>
        <position position="115"/>
    </location>
    <ligand>
        <name>substrate</name>
    </ligand>
</feature>
<dbReference type="PIRSF" id="PIRSF014972">
    <property type="entry name" value="FlK"/>
    <property type="match status" value="1"/>
</dbReference>
<accession>A0A9W6NZ40</accession>
<feature type="active site" evidence="1">
    <location>
        <position position="71"/>
    </location>
</feature>
<evidence type="ECO:0000256" key="1">
    <source>
        <dbReference type="PIRSR" id="PIRSR014972-1"/>
    </source>
</evidence>
<dbReference type="InterPro" id="IPR054485">
    <property type="entry name" value="FlK-like_dom"/>
</dbReference>
<name>A0A9W6NZ40_9PSEU</name>
<feature type="binding site" evidence="2">
    <location>
        <position position="64"/>
    </location>
    <ligand>
        <name>substrate</name>
    </ligand>
</feature>
<organism evidence="4 5">
    <name type="scientific">Pseudonocardia halophobica</name>
    <dbReference type="NCBI Taxonomy" id="29401"/>
    <lineage>
        <taxon>Bacteria</taxon>
        <taxon>Bacillati</taxon>
        <taxon>Actinomycetota</taxon>
        <taxon>Actinomycetes</taxon>
        <taxon>Pseudonocardiales</taxon>
        <taxon>Pseudonocardiaceae</taxon>
        <taxon>Pseudonocardia</taxon>
    </lineage>
</organism>